<dbReference type="InterPro" id="IPR013813">
    <property type="entry name" value="Endoribo_LPSP/chorism_mut-like"/>
</dbReference>
<protein>
    <recommendedName>
        <fullName evidence="1">Endoribonuclease L-PSP/chorismate mutase-like domain-containing protein</fullName>
    </recommendedName>
</protein>
<gene>
    <name evidence="2" type="ORF">CVT23_18040</name>
</gene>
<evidence type="ECO:0000313" key="3">
    <source>
        <dbReference type="Proteomes" id="UP000229498"/>
    </source>
</evidence>
<name>A0A2M9FXU9_9PROT</name>
<sequence>MAGRIDARLQELGIELPKAASPAANYVPYVISGDLVFVAGQVPFWNGELTSIGRLGDGFEVEDGRKAARTCALNIIAQVKAACGGDLDRVKRIVKLGCFVNATPDFNKHPVVANGASDLMVEIFGDAGKHARFAVGSNTLPLGVAVEIDAVVEIE</sequence>
<dbReference type="Gene3D" id="3.30.1330.40">
    <property type="entry name" value="RutC-like"/>
    <property type="match status" value="1"/>
</dbReference>
<dbReference type="InterPro" id="IPR035959">
    <property type="entry name" value="RutC-like_sf"/>
</dbReference>
<dbReference type="SUPFAM" id="SSF55298">
    <property type="entry name" value="YjgF-like"/>
    <property type="match status" value="1"/>
</dbReference>
<dbReference type="RefSeq" id="WP_109794721.1">
    <property type="nucleotide sequence ID" value="NZ_PHIG01000047.1"/>
</dbReference>
<dbReference type="PANTHER" id="PTHR43760">
    <property type="entry name" value="ENDORIBONUCLEASE-RELATED"/>
    <property type="match status" value="1"/>
</dbReference>
<keyword evidence="3" id="KW-1185">Reference proteome</keyword>
<feature type="domain" description="Endoribonuclease L-PSP/chorismate mutase-like" evidence="1">
    <location>
        <begin position="7"/>
        <end position="143"/>
    </location>
</feature>
<dbReference type="AlphaFoldDB" id="A0A2M9FXU9"/>
<accession>A0A2M9FXU9</accession>
<reference evidence="2 3" key="1">
    <citation type="submission" date="2017-11" db="EMBL/GenBank/DDBJ databases">
        <title>Draft genome sequence of Rhizobiales bacterium SY3-13.</title>
        <authorList>
            <person name="Sun C."/>
        </authorList>
    </citation>
    <scope>NUCLEOTIDE SEQUENCE [LARGE SCALE GENOMIC DNA]</scope>
    <source>
        <strain evidence="2 3">SY3-13</strain>
    </source>
</reference>
<evidence type="ECO:0000313" key="2">
    <source>
        <dbReference type="EMBL" id="PJK28274.1"/>
    </source>
</evidence>
<evidence type="ECO:0000259" key="1">
    <source>
        <dbReference type="Pfam" id="PF14588"/>
    </source>
</evidence>
<dbReference type="CDD" id="cd02199">
    <property type="entry name" value="YjgF_YER057c_UK114_like_1"/>
    <property type="match status" value="1"/>
</dbReference>
<organism evidence="2 3">
    <name type="scientific">Minwuia thermotolerans</name>
    <dbReference type="NCBI Taxonomy" id="2056226"/>
    <lineage>
        <taxon>Bacteria</taxon>
        <taxon>Pseudomonadati</taxon>
        <taxon>Pseudomonadota</taxon>
        <taxon>Alphaproteobacteria</taxon>
        <taxon>Minwuiales</taxon>
        <taxon>Minwuiaceae</taxon>
        <taxon>Minwuia</taxon>
    </lineage>
</organism>
<proteinExistence type="predicted"/>
<dbReference type="Proteomes" id="UP000229498">
    <property type="component" value="Unassembled WGS sequence"/>
</dbReference>
<dbReference type="OrthoDB" id="9806350at2"/>
<dbReference type="EMBL" id="PHIG01000047">
    <property type="protein sequence ID" value="PJK28274.1"/>
    <property type="molecule type" value="Genomic_DNA"/>
</dbReference>
<dbReference type="PANTHER" id="PTHR43760:SF1">
    <property type="entry name" value="ENDORIBONUCLEASE L-PSP_CHORISMATE MUTASE-LIKE DOMAIN-CONTAINING PROTEIN"/>
    <property type="match status" value="1"/>
</dbReference>
<dbReference type="Pfam" id="PF14588">
    <property type="entry name" value="YjgF_endoribonc"/>
    <property type="match status" value="1"/>
</dbReference>
<comment type="caution">
    <text evidence="2">The sequence shown here is derived from an EMBL/GenBank/DDBJ whole genome shotgun (WGS) entry which is preliminary data.</text>
</comment>